<evidence type="ECO:0000256" key="2">
    <source>
        <dbReference type="SAM" id="SignalP"/>
    </source>
</evidence>
<evidence type="ECO:0000313" key="3">
    <source>
        <dbReference type="EMBL" id="MBY84779.1"/>
    </source>
</evidence>
<feature type="compositionally biased region" description="Polar residues" evidence="1">
    <location>
        <begin position="54"/>
        <end position="83"/>
    </location>
</feature>
<evidence type="ECO:0000256" key="1">
    <source>
        <dbReference type="SAM" id="MobiDB-lite"/>
    </source>
</evidence>
<protein>
    <submittedName>
        <fullName evidence="3">Uncharacterized protein</fullName>
    </submittedName>
</protein>
<accession>A0A2S2R438</accession>
<dbReference type="EMBL" id="GGMS01015576">
    <property type="protein sequence ID" value="MBY84779.1"/>
    <property type="molecule type" value="Transcribed_RNA"/>
</dbReference>
<name>A0A2S2R438_9HEMI</name>
<dbReference type="AlphaFoldDB" id="A0A2S2R438"/>
<keyword evidence="2" id="KW-0732">Signal</keyword>
<sequence length="142" mass="16316">MRFIFILFLSMAFIVTTAVCVDSKHLQGFTYRSRLYETIVPKDSQRKTIWSWGWSNQKNHNSDTSKVTPTTNSKNSSVSTPTPSFKEASLRTTENINNHIEISTRHLELEQTLIAPRKFKSCPNGLVRNNRNVCVDYTDSDK</sequence>
<gene>
    <name evidence="3" type="ORF">g.29178</name>
</gene>
<feature type="chain" id="PRO_5015602218" evidence="2">
    <location>
        <begin position="19"/>
        <end position="142"/>
    </location>
</feature>
<organism evidence="3">
    <name type="scientific">Sipha flava</name>
    <name type="common">yellow sugarcane aphid</name>
    <dbReference type="NCBI Taxonomy" id="143950"/>
    <lineage>
        <taxon>Eukaryota</taxon>
        <taxon>Metazoa</taxon>
        <taxon>Ecdysozoa</taxon>
        <taxon>Arthropoda</taxon>
        <taxon>Hexapoda</taxon>
        <taxon>Insecta</taxon>
        <taxon>Pterygota</taxon>
        <taxon>Neoptera</taxon>
        <taxon>Paraneoptera</taxon>
        <taxon>Hemiptera</taxon>
        <taxon>Sternorrhyncha</taxon>
        <taxon>Aphidomorpha</taxon>
        <taxon>Aphidoidea</taxon>
        <taxon>Aphididae</taxon>
        <taxon>Sipha</taxon>
    </lineage>
</organism>
<feature type="region of interest" description="Disordered" evidence="1">
    <location>
        <begin position="54"/>
        <end position="88"/>
    </location>
</feature>
<proteinExistence type="predicted"/>
<reference evidence="3" key="1">
    <citation type="submission" date="2018-04" db="EMBL/GenBank/DDBJ databases">
        <title>Transcriptome assembly of Sipha flava.</title>
        <authorList>
            <person name="Scully E.D."/>
            <person name="Geib S.M."/>
            <person name="Palmer N.A."/>
            <person name="Koch K."/>
            <person name="Bradshaw J."/>
            <person name="Heng-Moss T."/>
            <person name="Sarath G."/>
        </authorList>
    </citation>
    <scope>NUCLEOTIDE SEQUENCE</scope>
</reference>
<feature type="signal peptide" evidence="2">
    <location>
        <begin position="1"/>
        <end position="18"/>
    </location>
</feature>